<evidence type="ECO:0000313" key="4">
    <source>
        <dbReference type="Proteomes" id="UP001556367"/>
    </source>
</evidence>
<proteinExistence type="predicted"/>
<accession>A0ABR3J7D5</accession>
<feature type="region of interest" description="Disordered" evidence="1">
    <location>
        <begin position="20"/>
        <end position="39"/>
    </location>
</feature>
<comment type="caution">
    <text evidence="3">The sequence shown here is derived from an EMBL/GenBank/DDBJ whole genome shotgun (WGS) entry which is preliminary data.</text>
</comment>
<dbReference type="EMBL" id="JASNQZ010000011">
    <property type="protein sequence ID" value="KAL0951418.1"/>
    <property type="molecule type" value="Genomic_DNA"/>
</dbReference>
<reference evidence="4" key="1">
    <citation type="submission" date="2024-06" db="EMBL/GenBank/DDBJ databases">
        <title>Multi-omics analyses provide insights into the biosynthesis of the anticancer antibiotic pleurotin in Hohenbuehelia grisea.</title>
        <authorList>
            <person name="Weaver J.A."/>
            <person name="Alberti F."/>
        </authorList>
    </citation>
    <scope>NUCLEOTIDE SEQUENCE [LARGE SCALE GENOMIC DNA]</scope>
    <source>
        <strain evidence="4">T-177</strain>
    </source>
</reference>
<feature type="chain" id="PRO_5046381961" evidence="2">
    <location>
        <begin position="17"/>
        <end position="144"/>
    </location>
</feature>
<keyword evidence="4" id="KW-1185">Reference proteome</keyword>
<evidence type="ECO:0000256" key="2">
    <source>
        <dbReference type="SAM" id="SignalP"/>
    </source>
</evidence>
<evidence type="ECO:0000256" key="1">
    <source>
        <dbReference type="SAM" id="MobiDB-lite"/>
    </source>
</evidence>
<evidence type="ECO:0000313" key="3">
    <source>
        <dbReference type="EMBL" id="KAL0951418.1"/>
    </source>
</evidence>
<organism evidence="3 4">
    <name type="scientific">Hohenbuehelia grisea</name>
    <dbReference type="NCBI Taxonomy" id="104357"/>
    <lineage>
        <taxon>Eukaryota</taxon>
        <taxon>Fungi</taxon>
        <taxon>Dikarya</taxon>
        <taxon>Basidiomycota</taxon>
        <taxon>Agaricomycotina</taxon>
        <taxon>Agaricomycetes</taxon>
        <taxon>Agaricomycetidae</taxon>
        <taxon>Agaricales</taxon>
        <taxon>Pleurotineae</taxon>
        <taxon>Pleurotaceae</taxon>
        <taxon>Hohenbuehelia</taxon>
    </lineage>
</organism>
<protein>
    <submittedName>
        <fullName evidence="3">Uncharacterized protein</fullName>
    </submittedName>
</protein>
<name>A0ABR3J7D5_9AGAR</name>
<feature type="compositionally biased region" description="Pro residues" evidence="1">
    <location>
        <begin position="27"/>
        <end position="36"/>
    </location>
</feature>
<sequence length="144" mass="15314">MRIVILLLSIAVCAVGHPLDSAARRPSSPPDTPWGPRPLVKSKIIVKPMHRSRALMNADTGTADAPAANAVAEATDVPLLRSEAEPMVRVSHTGKKSTEGTDKIDTVVPSKKTIHGSRPLVLGDAVIALAGADNERHPVRQKRD</sequence>
<dbReference type="Proteomes" id="UP001556367">
    <property type="component" value="Unassembled WGS sequence"/>
</dbReference>
<feature type="region of interest" description="Disordered" evidence="1">
    <location>
        <begin position="82"/>
        <end position="106"/>
    </location>
</feature>
<keyword evidence="2" id="KW-0732">Signal</keyword>
<feature type="compositionally biased region" description="Basic and acidic residues" evidence="1">
    <location>
        <begin position="96"/>
        <end position="105"/>
    </location>
</feature>
<feature type="signal peptide" evidence="2">
    <location>
        <begin position="1"/>
        <end position="16"/>
    </location>
</feature>
<gene>
    <name evidence="3" type="ORF">HGRIS_008110</name>
</gene>